<dbReference type="RefSeq" id="WP_150076404.1">
    <property type="nucleotide sequence ID" value="NZ_VWOX01000005.1"/>
</dbReference>
<dbReference type="InterPro" id="IPR046886">
    <property type="entry name" value="RsmE_MTase_dom"/>
</dbReference>
<evidence type="ECO:0000256" key="2">
    <source>
        <dbReference type="ARBA" id="ARBA00005528"/>
    </source>
</evidence>
<feature type="domain" description="Ribosomal RNA small subunit methyltransferase E PUA-like" evidence="12">
    <location>
        <begin position="21"/>
        <end position="63"/>
    </location>
</feature>
<dbReference type="GO" id="GO:0070475">
    <property type="term" value="P:rRNA base methylation"/>
    <property type="evidence" value="ECO:0007669"/>
    <property type="project" value="TreeGrafter"/>
</dbReference>
<evidence type="ECO:0000256" key="6">
    <source>
        <dbReference type="ARBA" id="ARBA00022679"/>
    </source>
</evidence>
<comment type="subcellular location">
    <subcellularLocation>
        <location evidence="1 10">Cytoplasm</location>
    </subcellularLocation>
</comment>
<feature type="domain" description="Ribosomal RNA small subunit methyltransferase E methyltransferase" evidence="11">
    <location>
        <begin position="77"/>
        <end position="230"/>
    </location>
</feature>
<dbReference type="PIRSF" id="PIRSF015601">
    <property type="entry name" value="MTase_slr0722"/>
    <property type="match status" value="1"/>
</dbReference>
<comment type="caution">
    <text evidence="13">The sequence shown here is derived from an EMBL/GenBank/DDBJ whole genome shotgun (WGS) entry which is preliminary data.</text>
</comment>
<comment type="similarity">
    <text evidence="2 10">Belongs to the RNA methyltransferase RsmE family.</text>
</comment>
<dbReference type="GO" id="GO:0005737">
    <property type="term" value="C:cytoplasm"/>
    <property type="evidence" value="ECO:0007669"/>
    <property type="project" value="UniProtKB-SubCell"/>
</dbReference>
<gene>
    <name evidence="13" type="ORF">FYK55_10625</name>
</gene>
<evidence type="ECO:0000256" key="9">
    <source>
        <dbReference type="ARBA" id="ARBA00047944"/>
    </source>
</evidence>
<dbReference type="EMBL" id="VWOX01000005">
    <property type="protein sequence ID" value="KAA5543652.1"/>
    <property type="molecule type" value="Genomic_DNA"/>
</dbReference>
<dbReference type="NCBIfam" id="TIGR00046">
    <property type="entry name" value="RsmE family RNA methyltransferase"/>
    <property type="match status" value="1"/>
</dbReference>
<dbReference type="InterPro" id="IPR046887">
    <property type="entry name" value="RsmE_PUA-like"/>
</dbReference>
<dbReference type="AlphaFoldDB" id="A0A5M6DBG0"/>
<dbReference type="InterPro" id="IPR015947">
    <property type="entry name" value="PUA-like_sf"/>
</dbReference>
<dbReference type="Gene3D" id="3.40.1280.10">
    <property type="match status" value="1"/>
</dbReference>
<evidence type="ECO:0000256" key="1">
    <source>
        <dbReference type="ARBA" id="ARBA00004496"/>
    </source>
</evidence>
<keyword evidence="7 10" id="KW-0949">S-adenosyl-L-methionine</keyword>
<keyword evidence="5 10" id="KW-0489">Methyltransferase</keyword>
<evidence type="ECO:0000259" key="12">
    <source>
        <dbReference type="Pfam" id="PF20260"/>
    </source>
</evidence>
<dbReference type="InterPro" id="IPR029028">
    <property type="entry name" value="Alpha/beta_knot_MTases"/>
</dbReference>
<keyword evidence="6 10" id="KW-0808">Transferase</keyword>
<reference evidence="13 14" key="1">
    <citation type="submission" date="2019-08" db="EMBL/GenBank/DDBJ databases">
        <authorList>
            <person name="Dhanesh K."/>
            <person name="Kumar G."/>
            <person name="Sasikala C."/>
            <person name="Venkata Ramana C."/>
        </authorList>
    </citation>
    <scope>NUCLEOTIDE SEQUENCE [LARGE SCALE GENOMIC DNA]</scope>
    <source>
        <strain evidence="13 14">JC645</strain>
    </source>
</reference>
<comment type="function">
    <text evidence="8 10">Specifically methylates the N3 position of the uracil ring of uridine 1498 (m3U1498) in 16S rRNA. Acts on the fully assembled 30S ribosomal subunit.</text>
</comment>
<accession>A0A5M6DBG0</accession>
<dbReference type="Pfam" id="PF04452">
    <property type="entry name" value="Methyltrans_RNA"/>
    <property type="match status" value="1"/>
</dbReference>
<proteinExistence type="inferred from homology"/>
<keyword evidence="3 10" id="KW-0963">Cytoplasm</keyword>
<dbReference type="SUPFAM" id="SSF75217">
    <property type="entry name" value="alpha/beta knot"/>
    <property type="match status" value="1"/>
</dbReference>
<dbReference type="GO" id="GO:0070042">
    <property type="term" value="F:rRNA (uridine-N3-)-methyltransferase activity"/>
    <property type="evidence" value="ECO:0007669"/>
    <property type="project" value="TreeGrafter"/>
</dbReference>
<dbReference type="EC" id="2.1.1.193" evidence="10"/>
<dbReference type="Proteomes" id="UP000324479">
    <property type="component" value="Unassembled WGS sequence"/>
</dbReference>
<evidence type="ECO:0000313" key="14">
    <source>
        <dbReference type="Proteomes" id="UP000324479"/>
    </source>
</evidence>
<keyword evidence="14" id="KW-1185">Reference proteome</keyword>
<dbReference type="InterPro" id="IPR006700">
    <property type="entry name" value="RsmE"/>
</dbReference>
<dbReference type="SUPFAM" id="SSF88697">
    <property type="entry name" value="PUA domain-like"/>
    <property type="match status" value="1"/>
</dbReference>
<evidence type="ECO:0000256" key="5">
    <source>
        <dbReference type="ARBA" id="ARBA00022603"/>
    </source>
</evidence>
<dbReference type="InterPro" id="IPR029026">
    <property type="entry name" value="tRNA_m1G_MTases_N"/>
</dbReference>
<dbReference type="PANTHER" id="PTHR30027:SF3">
    <property type="entry name" value="16S RRNA (URACIL(1498)-N(3))-METHYLTRANSFERASE"/>
    <property type="match status" value="1"/>
</dbReference>
<evidence type="ECO:0000259" key="11">
    <source>
        <dbReference type="Pfam" id="PF04452"/>
    </source>
</evidence>
<sequence length="240" mass="26102">MTRRYYSPSLPAAGGLVELMDQEAQHASRVMRAQVGDGVILFDGQGHEAEATIQAIDKRTCVCQCDPPAAVDRELAGPLHLAVALPKPDRAKEMVERLCELGVRSLTPLVCERTQRPPTDALLEKLRRIVVESCKQSGRNVLMEIRPVRDFQAYVDQPFEGRQWMAHPSGGSGPIAEDFAHGTPVAAMVGPEGGFSDEEVARAEAAAIEKISLGPRIYRIETAATVLAVWLAGHREAENA</sequence>
<organism evidence="13 14">
    <name type="scientific">Roseiconus nitratireducens</name>
    <dbReference type="NCBI Taxonomy" id="2605748"/>
    <lineage>
        <taxon>Bacteria</taxon>
        <taxon>Pseudomonadati</taxon>
        <taxon>Planctomycetota</taxon>
        <taxon>Planctomycetia</taxon>
        <taxon>Pirellulales</taxon>
        <taxon>Pirellulaceae</taxon>
        <taxon>Roseiconus</taxon>
    </lineage>
</organism>
<evidence type="ECO:0000256" key="7">
    <source>
        <dbReference type="ARBA" id="ARBA00022691"/>
    </source>
</evidence>
<keyword evidence="4 10" id="KW-0698">rRNA processing</keyword>
<comment type="catalytic activity">
    <reaction evidence="9 10">
        <text>uridine(1498) in 16S rRNA + S-adenosyl-L-methionine = N(3)-methyluridine(1498) in 16S rRNA + S-adenosyl-L-homocysteine + H(+)</text>
        <dbReference type="Rhea" id="RHEA:42920"/>
        <dbReference type="Rhea" id="RHEA-COMP:10283"/>
        <dbReference type="Rhea" id="RHEA-COMP:10284"/>
        <dbReference type="ChEBI" id="CHEBI:15378"/>
        <dbReference type="ChEBI" id="CHEBI:57856"/>
        <dbReference type="ChEBI" id="CHEBI:59789"/>
        <dbReference type="ChEBI" id="CHEBI:65315"/>
        <dbReference type="ChEBI" id="CHEBI:74502"/>
        <dbReference type="EC" id="2.1.1.193"/>
    </reaction>
</comment>
<dbReference type="PANTHER" id="PTHR30027">
    <property type="entry name" value="RIBOSOMAL RNA SMALL SUBUNIT METHYLTRANSFERASE E"/>
    <property type="match status" value="1"/>
</dbReference>
<evidence type="ECO:0000256" key="8">
    <source>
        <dbReference type="ARBA" id="ARBA00025699"/>
    </source>
</evidence>
<evidence type="ECO:0000256" key="10">
    <source>
        <dbReference type="PIRNR" id="PIRNR015601"/>
    </source>
</evidence>
<evidence type="ECO:0000256" key="4">
    <source>
        <dbReference type="ARBA" id="ARBA00022552"/>
    </source>
</evidence>
<dbReference type="CDD" id="cd18084">
    <property type="entry name" value="RsmE-like"/>
    <property type="match status" value="1"/>
</dbReference>
<evidence type="ECO:0000256" key="3">
    <source>
        <dbReference type="ARBA" id="ARBA00022490"/>
    </source>
</evidence>
<evidence type="ECO:0000313" key="13">
    <source>
        <dbReference type="EMBL" id="KAA5543652.1"/>
    </source>
</evidence>
<protein>
    <recommendedName>
        <fullName evidence="10">Ribosomal RNA small subunit methyltransferase E</fullName>
        <ecNumber evidence="10">2.1.1.193</ecNumber>
    </recommendedName>
</protein>
<dbReference type="Pfam" id="PF20260">
    <property type="entry name" value="PUA_4"/>
    <property type="match status" value="1"/>
</dbReference>
<name>A0A5M6DBG0_9BACT</name>